<name>A0A975B9S1_9BACT</name>
<proteinExistence type="predicted"/>
<dbReference type="AlphaFoldDB" id="A0A975B9S1"/>
<evidence type="ECO:0000313" key="1">
    <source>
        <dbReference type="EMBL" id="QTA81354.1"/>
    </source>
</evidence>
<dbReference type="Proteomes" id="UP000663720">
    <property type="component" value="Chromosome"/>
</dbReference>
<dbReference type="EMBL" id="CP061799">
    <property type="protein sequence ID" value="QTA81354.1"/>
    <property type="molecule type" value="Genomic_DNA"/>
</dbReference>
<organism evidence="1 2">
    <name type="scientific">Desulfonema limicola</name>
    <dbReference type="NCBI Taxonomy" id="45656"/>
    <lineage>
        <taxon>Bacteria</taxon>
        <taxon>Pseudomonadati</taxon>
        <taxon>Thermodesulfobacteriota</taxon>
        <taxon>Desulfobacteria</taxon>
        <taxon>Desulfobacterales</taxon>
        <taxon>Desulfococcaceae</taxon>
        <taxon>Desulfonema</taxon>
    </lineage>
</organism>
<keyword evidence="2" id="KW-1185">Reference proteome</keyword>
<sequence>MTIYKFKFDFEIGNLIHSPCRECIYRKNFPKCMDQCQIIDKIQQILAETRSCTRA</sequence>
<dbReference type="RefSeq" id="WP_207687399.1">
    <property type="nucleotide sequence ID" value="NZ_CP061799.1"/>
</dbReference>
<reference evidence="1" key="1">
    <citation type="journal article" date="2021" name="Microb. Physiol.">
        <title>Proteogenomic Insights into the Physiology of Marine, Sulfate-Reducing, Filamentous Desulfonema limicola and Desulfonema magnum.</title>
        <authorList>
            <person name="Schnaars V."/>
            <person name="Wohlbrand L."/>
            <person name="Scheve S."/>
            <person name="Hinrichs C."/>
            <person name="Reinhardt R."/>
            <person name="Rabus R."/>
        </authorList>
    </citation>
    <scope>NUCLEOTIDE SEQUENCE</scope>
    <source>
        <strain evidence="1">5ac10</strain>
    </source>
</reference>
<protein>
    <submittedName>
        <fullName evidence="1">Uncharacterized protein</fullName>
    </submittedName>
</protein>
<evidence type="ECO:0000313" key="2">
    <source>
        <dbReference type="Proteomes" id="UP000663720"/>
    </source>
</evidence>
<accession>A0A975B9S1</accession>
<gene>
    <name evidence="1" type="ORF">dnl_36870</name>
</gene>
<dbReference type="KEGG" id="dli:dnl_36870"/>